<feature type="transmembrane region" description="Helical" evidence="6">
    <location>
        <begin position="72"/>
        <end position="101"/>
    </location>
</feature>
<gene>
    <name evidence="8" type="ORF">HKK74_35505</name>
</gene>
<comment type="caution">
    <text evidence="8">The sequence shown here is derived from an EMBL/GenBank/DDBJ whole genome shotgun (WGS) entry which is preliminary data.</text>
</comment>
<dbReference type="Gene3D" id="1.10.3720.10">
    <property type="entry name" value="MetI-like"/>
    <property type="match status" value="1"/>
</dbReference>
<evidence type="ECO:0000256" key="4">
    <source>
        <dbReference type="ARBA" id="ARBA00022989"/>
    </source>
</evidence>
<feature type="transmembrane region" description="Helical" evidence="6">
    <location>
        <begin position="31"/>
        <end position="51"/>
    </location>
</feature>
<organism evidence="8 9">
    <name type="scientific">Actinomadura alba</name>
    <dbReference type="NCBI Taxonomy" id="406431"/>
    <lineage>
        <taxon>Bacteria</taxon>
        <taxon>Bacillati</taxon>
        <taxon>Actinomycetota</taxon>
        <taxon>Actinomycetes</taxon>
        <taxon>Streptosporangiales</taxon>
        <taxon>Thermomonosporaceae</taxon>
        <taxon>Actinomadura</taxon>
    </lineage>
</organism>
<keyword evidence="4 6" id="KW-1133">Transmembrane helix</keyword>
<dbReference type="SUPFAM" id="SSF161098">
    <property type="entry name" value="MetI-like"/>
    <property type="match status" value="1"/>
</dbReference>
<sequence>MNILGLFWEWFSDSANWQGTDGIPTRLLEHVWYSGLSLLIAAAIGLPLGLLTGHTGRGGFVAASLANFARALPTLGIVILVVLIYGVGLGPVLTALIALAVPPVLVNTYEGIRNVDADIKDAARGMGMTGPEVLFKVEIPAAMPLILLGLRTAAIQIVATATVAAYVSLGGLGRYIFDGFQRQDYKAVVGGSVLVVLLAVIVAGIFLALRRLLVPAGVRQSGRVA</sequence>
<keyword evidence="2 6" id="KW-0813">Transport</keyword>
<evidence type="ECO:0000256" key="3">
    <source>
        <dbReference type="ARBA" id="ARBA00022692"/>
    </source>
</evidence>
<dbReference type="InterPro" id="IPR000515">
    <property type="entry name" value="MetI-like"/>
</dbReference>
<evidence type="ECO:0000313" key="8">
    <source>
        <dbReference type="EMBL" id="MBC6470760.1"/>
    </source>
</evidence>
<dbReference type="Pfam" id="PF00528">
    <property type="entry name" value="BPD_transp_1"/>
    <property type="match status" value="1"/>
</dbReference>
<evidence type="ECO:0000313" key="9">
    <source>
        <dbReference type="Proteomes" id="UP000805614"/>
    </source>
</evidence>
<protein>
    <submittedName>
        <fullName evidence="8">ABC transporter permease</fullName>
    </submittedName>
</protein>
<proteinExistence type="inferred from homology"/>
<dbReference type="PANTHER" id="PTHR30177">
    <property type="entry name" value="GLYCINE BETAINE/L-PROLINE TRANSPORT SYSTEM PERMEASE PROTEIN PROW"/>
    <property type="match status" value="1"/>
</dbReference>
<accession>A0ABR7M172</accession>
<evidence type="ECO:0000256" key="1">
    <source>
        <dbReference type="ARBA" id="ARBA00004141"/>
    </source>
</evidence>
<evidence type="ECO:0000256" key="6">
    <source>
        <dbReference type="RuleBase" id="RU363032"/>
    </source>
</evidence>
<evidence type="ECO:0000259" key="7">
    <source>
        <dbReference type="PROSITE" id="PS50928"/>
    </source>
</evidence>
<dbReference type="EMBL" id="JABVEC010000048">
    <property type="protein sequence ID" value="MBC6470760.1"/>
    <property type="molecule type" value="Genomic_DNA"/>
</dbReference>
<keyword evidence="5 6" id="KW-0472">Membrane</keyword>
<evidence type="ECO:0000256" key="2">
    <source>
        <dbReference type="ARBA" id="ARBA00022448"/>
    </source>
</evidence>
<dbReference type="RefSeq" id="WP_187247801.1">
    <property type="nucleotide sequence ID" value="NZ_BAAAOK010000011.1"/>
</dbReference>
<keyword evidence="3 6" id="KW-0812">Transmembrane</keyword>
<dbReference type="CDD" id="cd06261">
    <property type="entry name" value="TM_PBP2"/>
    <property type="match status" value="1"/>
</dbReference>
<dbReference type="InterPro" id="IPR035906">
    <property type="entry name" value="MetI-like_sf"/>
</dbReference>
<comment type="subcellular location">
    <subcellularLocation>
        <location evidence="6">Cell membrane</location>
        <topology evidence="6">Multi-pass membrane protein</topology>
    </subcellularLocation>
    <subcellularLocation>
        <location evidence="1">Membrane</location>
        <topology evidence="1">Multi-pass membrane protein</topology>
    </subcellularLocation>
</comment>
<dbReference type="PANTHER" id="PTHR30177:SF33">
    <property type="entry name" value="POSSIBLE OSMOPROTECTANT (GLYCINE BETAINE_CARNITINE_CHOLINE_L-PROLINE) TRANSPORT INTEGRAL MEMBRANE PROTEIN ABC TRANSPORTER PROZ"/>
    <property type="match status" value="1"/>
</dbReference>
<feature type="transmembrane region" description="Helical" evidence="6">
    <location>
        <begin position="189"/>
        <end position="209"/>
    </location>
</feature>
<keyword evidence="9" id="KW-1185">Reference proteome</keyword>
<comment type="similarity">
    <text evidence="6">Belongs to the binding-protein-dependent transport system permease family.</text>
</comment>
<feature type="transmembrane region" description="Helical" evidence="6">
    <location>
        <begin position="157"/>
        <end position="177"/>
    </location>
</feature>
<dbReference type="PROSITE" id="PS50928">
    <property type="entry name" value="ABC_TM1"/>
    <property type="match status" value="1"/>
</dbReference>
<feature type="domain" description="ABC transmembrane type-1" evidence="7">
    <location>
        <begin position="27"/>
        <end position="206"/>
    </location>
</feature>
<dbReference type="Proteomes" id="UP000805614">
    <property type="component" value="Unassembled WGS sequence"/>
</dbReference>
<dbReference type="InterPro" id="IPR051204">
    <property type="entry name" value="ABC_transp_perm/SBD"/>
</dbReference>
<evidence type="ECO:0000256" key="5">
    <source>
        <dbReference type="ARBA" id="ARBA00023136"/>
    </source>
</evidence>
<reference evidence="8 9" key="1">
    <citation type="submission" date="2020-06" db="EMBL/GenBank/DDBJ databases">
        <title>Actinomadura xiongansis sp. nov., isolated from soil of Baiyangdian.</title>
        <authorList>
            <person name="Zhang X."/>
        </authorList>
    </citation>
    <scope>NUCLEOTIDE SEQUENCE [LARGE SCALE GENOMIC DNA]</scope>
    <source>
        <strain evidence="8 9">HBUM206468</strain>
    </source>
</reference>
<name>A0ABR7M172_9ACTN</name>